<dbReference type="Proteomes" id="UP001180531">
    <property type="component" value="Unassembled WGS sequence"/>
</dbReference>
<evidence type="ECO:0000313" key="3">
    <source>
        <dbReference type="Proteomes" id="UP001180531"/>
    </source>
</evidence>
<dbReference type="InterPro" id="IPR026337">
    <property type="entry name" value="AKG_HExxH"/>
</dbReference>
<dbReference type="EMBL" id="JAVRFI010000036">
    <property type="protein sequence ID" value="MDT0453764.1"/>
    <property type="molecule type" value="Genomic_DNA"/>
</dbReference>
<accession>A0ABU2T0P4</accession>
<protein>
    <submittedName>
        <fullName evidence="2">HEXXH motif-containing putative peptide modification protein</fullName>
    </submittedName>
</protein>
<evidence type="ECO:0000256" key="1">
    <source>
        <dbReference type="SAM" id="MobiDB-lite"/>
    </source>
</evidence>
<organism evidence="2 3">
    <name type="scientific">Streptomyces hesseae</name>
    <dbReference type="NCBI Taxonomy" id="3075519"/>
    <lineage>
        <taxon>Bacteria</taxon>
        <taxon>Bacillati</taxon>
        <taxon>Actinomycetota</taxon>
        <taxon>Actinomycetes</taxon>
        <taxon>Kitasatosporales</taxon>
        <taxon>Streptomycetaceae</taxon>
        <taxon>Streptomyces</taxon>
    </lineage>
</organism>
<feature type="compositionally biased region" description="Polar residues" evidence="1">
    <location>
        <begin position="96"/>
        <end position="105"/>
    </location>
</feature>
<keyword evidence="3" id="KW-1185">Reference proteome</keyword>
<sequence length="302" mass="33372">MDLSALFRLPATEQLHHRKALHIHTTLGASTPALPAAHPAARYALAHHALEGAERAARDEDADTFRWYAQHLDVNAASLTEEPCMFPVVLAPPPNQVQESPTSHAPTYVIGPSTTPAPDRLRQMTRVAYDHAAESGFGALLSAHAVVVCLLSHRPLTGILRSWTTSRLPGTVFIDYTDHPAVLARDLIHESGHNWLNDALAATGIELNGEEEFFSPWKNTLRPAFGFLHACWAFPLMMIYAARVLDNARTAPEIRRFLAAYLDYQRARLTTTGESHARALNLVTDAELRHRLRSAHQEASAL</sequence>
<evidence type="ECO:0000313" key="2">
    <source>
        <dbReference type="EMBL" id="MDT0453764.1"/>
    </source>
</evidence>
<comment type="caution">
    <text evidence="2">The sequence shown here is derived from an EMBL/GenBank/DDBJ whole genome shotgun (WGS) entry which is preliminary data.</text>
</comment>
<name>A0ABU2T0P4_9ACTN</name>
<feature type="region of interest" description="Disordered" evidence="1">
    <location>
        <begin position="95"/>
        <end position="116"/>
    </location>
</feature>
<gene>
    <name evidence="2" type="ORF">RM609_32495</name>
</gene>
<dbReference type="NCBIfam" id="TIGR04267">
    <property type="entry name" value="mod_HExxH"/>
    <property type="match status" value="1"/>
</dbReference>
<dbReference type="RefSeq" id="WP_311615945.1">
    <property type="nucleotide sequence ID" value="NZ_JAVRFI010000036.1"/>
</dbReference>
<proteinExistence type="predicted"/>
<reference evidence="2" key="1">
    <citation type="submission" date="2024-05" db="EMBL/GenBank/DDBJ databases">
        <title>30 novel species of actinomycetes from the DSMZ collection.</title>
        <authorList>
            <person name="Nouioui I."/>
        </authorList>
    </citation>
    <scope>NUCLEOTIDE SEQUENCE</scope>
    <source>
        <strain evidence="2">DSM 40473</strain>
    </source>
</reference>